<gene>
    <name evidence="2" type="ORF">BP00DRAFT_473373</name>
</gene>
<keyword evidence="3" id="KW-1185">Reference proteome</keyword>
<dbReference type="EMBL" id="KZ825494">
    <property type="protein sequence ID" value="PYI32317.1"/>
    <property type="molecule type" value="Genomic_DNA"/>
</dbReference>
<feature type="region of interest" description="Disordered" evidence="1">
    <location>
        <begin position="479"/>
        <end position="498"/>
    </location>
</feature>
<organism evidence="2 3">
    <name type="scientific">Aspergillus indologenus CBS 114.80</name>
    <dbReference type="NCBI Taxonomy" id="1450541"/>
    <lineage>
        <taxon>Eukaryota</taxon>
        <taxon>Fungi</taxon>
        <taxon>Dikarya</taxon>
        <taxon>Ascomycota</taxon>
        <taxon>Pezizomycotina</taxon>
        <taxon>Eurotiomycetes</taxon>
        <taxon>Eurotiomycetidae</taxon>
        <taxon>Eurotiales</taxon>
        <taxon>Aspergillaceae</taxon>
        <taxon>Aspergillus</taxon>
        <taxon>Aspergillus subgen. Circumdati</taxon>
    </lineage>
</organism>
<protein>
    <submittedName>
        <fullName evidence="2">Uncharacterized protein</fullName>
    </submittedName>
</protein>
<proteinExistence type="predicted"/>
<dbReference type="AlphaFoldDB" id="A0A2V5J4B3"/>
<feature type="compositionally biased region" description="Basic and acidic residues" evidence="1">
    <location>
        <begin position="156"/>
        <end position="168"/>
    </location>
</feature>
<sequence length="545" mass="61465">MTHVYWNKKDDHTLTNWVAQEMSMYHHHQAQLGERPNYGWLRTSHVGLPPPMPEYEESQLPAIPVGITKDDDAELNDGVLYDQAFQPVFLRTEYSHWNHRTVTGAGKIANKNIIWSEDITKSYRGRLKAQLDELIQNDNNKDDEEFEKDYPPTTFDVDKLPQNDDGKRPGRVNTPGIDPYGVFFVGRLNTGHQLHGIDHPQGILRASRVPLGPTILIKAHGLYFYPVVRGGFVLCGETGPHDSVAAGYVLARPEDIDKVNAKKMVCLSFASYDSYKRDMPAGIQKDWRYEYITDQWLPYADDLVMLYVYDNNKKTTVIYQLNQIPTSLLNGILQQAVRSGAQNVLQLRPANDLEYTAKMADAAGVTPVRPTAPPTATLFPVSTTAIPPVPTTAIPPVSTRPAVEPTLYKDPFCLIINGGQLGQKNSSGTNWGSPNALAGPQKDVGGVLLPCLPRRKRKWRRNNKKLEKEQKLEEMMMKVREKKRKKNAREERSAVMSEEESGKQTLLCSWATNLTSLTYKRYIQLDLRVRNGPSPNKMAQTALDL</sequence>
<name>A0A2V5J4B3_9EURO</name>
<feature type="region of interest" description="Disordered" evidence="1">
    <location>
        <begin position="136"/>
        <end position="172"/>
    </location>
</feature>
<evidence type="ECO:0000313" key="3">
    <source>
        <dbReference type="Proteomes" id="UP000248817"/>
    </source>
</evidence>
<dbReference type="Proteomes" id="UP000248817">
    <property type="component" value="Unassembled WGS sequence"/>
</dbReference>
<evidence type="ECO:0000313" key="2">
    <source>
        <dbReference type="EMBL" id="PYI32317.1"/>
    </source>
</evidence>
<reference evidence="2 3" key="1">
    <citation type="submission" date="2018-02" db="EMBL/GenBank/DDBJ databases">
        <title>The genomes of Aspergillus section Nigri reveals drivers in fungal speciation.</title>
        <authorList>
            <consortium name="DOE Joint Genome Institute"/>
            <person name="Vesth T.C."/>
            <person name="Nybo J."/>
            <person name="Theobald S."/>
            <person name="Brandl J."/>
            <person name="Frisvad J.C."/>
            <person name="Nielsen K.F."/>
            <person name="Lyhne E.K."/>
            <person name="Kogle M.E."/>
            <person name="Kuo A."/>
            <person name="Riley R."/>
            <person name="Clum A."/>
            <person name="Nolan M."/>
            <person name="Lipzen A."/>
            <person name="Salamov A."/>
            <person name="Henrissat B."/>
            <person name="Wiebenga A."/>
            <person name="De vries R.P."/>
            <person name="Grigoriev I.V."/>
            <person name="Mortensen U.H."/>
            <person name="Andersen M.R."/>
            <person name="Baker S.E."/>
        </authorList>
    </citation>
    <scope>NUCLEOTIDE SEQUENCE [LARGE SCALE GENOMIC DNA]</scope>
    <source>
        <strain evidence="2 3">CBS 114.80</strain>
    </source>
</reference>
<evidence type="ECO:0000256" key="1">
    <source>
        <dbReference type="SAM" id="MobiDB-lite"/>
    </source>
</evidence>
<accession>A0A2V5J4B3</accession>